<evidence type="ECO:0000313" key="1">
    <source>
        <dbReference type="EMBL" id="MDF1585584.1"/>
    </source>
</evidence>
<gene>
    <name evidence="1" type="ORF">PZ740_04180</name>
</gene>
<proteinExistence type="predicted"/>
<keyword evidence="2" id="KW-1185">Reference proteome</keyword>
<dbReference type="Pfam" id="PF02566">
    <property type="entry name" value="OsmC"/>
    <property type="match status" value="1"/>
</dbReference>
<reference evidence="1 2" key="1">
    <citation type="submission" date="2023-03" db="EMBL/GenBank/DDBJ databases">
        <title>YIM 152171 draft genome.</title>
        <authorList>
            <person name="Yang Z."/>
        </authorList>
    </citation>
    <scope>NUCLEOTIDE SEQUENCE [LARGE SCALE GENOMIC DNA]</scope>
    <source>
        <strain evidence="1 2">YIM 152171</strain>
    </source>
</reference>
<dbReference type="PANTHER" id="PTHR42830:SF2">
    <property type="entry name" value="OSMC_OHR FAMILY PROTEIN"/>
    <property type="match status" value="1"/>
</dbReference>
<sequence>MGEHRYAVTVEWTGNSGRGTSSYDAYSRSHEITVSGKHVIAGSSDPHFRGDPHRYNPEELLVASLSACHMLWYLHLCADAGLHVRSYLDRAAGSMTTSGGGGRFTEVVLRPRVELLGESDLALAERLHEEAHARCFVASSVNFPVRIEPTIARSGR</sequence>
<dbReference type="InterPro" id="IPR036102">
    <property type="entry name" value="OsmC/Ohrsf"/>
</dbReference>
<protein>
    <submittedName>
        <fullName evidence="1">OsmC family protein</fullName>
    </submittedName>
</protein>
<dbReference type="AlphaFoldDB" id="A0AAP3XPP3"/>
<dbReference type="InterPro" id="IPR003718">
    <property type="entry name" value="OsmC/Ohr_fam"/>
</dbReference>
<dbReference type="InterPro" id="IPR052707">
    <property type="entry name" value="OsmC_Ohr_Peroxiredoxin"/>
</dbReference>
<dbReference type="Gene3D" id="3.30.300.20">
    <property type="match status" value="1"/>
</dbReference>
<dbReference type="EMBL" id="JARGEQ010000025">
    <property type="protein sequence ID" value="MDF1585584.1"/>
    <property type="molecule type" value="Genomic_DNA"/>
</dbReference>
<dbReference type="InterPro" id="IPR015946">
    <property type="entry name" value="KH_dom-like_a/b"/>
</dbReference>
<accession>A0AAP3XPP3</accession>
<dbReference type="PANTHER" id="PTHR42830">
    <property type="entry name" value="OSMOTICALLY INDUCIBLE FAMILY PROTEIN"/>
    <property type="match status" value="1"/>
</dbReference>
<evidence type="ECO:0000313" key="2">
    <source>
        <dbReference type="Proteomes" id="UP001301140"/>
    </source>
</evidence>
<dbReference type="RefSeq" id="WP_327788002.1">
    <property type="nucleotide sequence ID" value="NZ_JARGEQ010000025.1"/>
</dbReference>
<comment type="caution">
    <text evidence="1">The sequence shown here is derived from an EMBL/GenBank/DDBJ whole genome shotgun (WGS) entry which is preliminary data.</text>
</comment>
<name>A0AAP3XPP3_9PROT</name>
<dbReference type="SUPFAM" id="SSF82784">
    <property type="entry name" value="OsmC-like"/>
    <property type="match status" value="1"/>
</dbReference>
<dbReference type="Proteomes" id="UP001301140">
    <property type="component" value="Unassembled WGS sequence"/>
</dbReference>
<organism evidence="1 2">
    <name type="scientific">Marinimicrococcus flavescens</name>
    <dbReference type="NCBI Taxonomy" id="3031815"/>
    <lineage>
        <taxon>Bacteria</taxon>
        <taxon>Pseudomonadati</taxon>
        <taxon>Pseudomonadota</taxon>
        <taxon>Alphaproteobacteria</taxon>
        <taxon>Geminicoccales</taxon>
        <taxon>Geminicoccaceae</taxon>
        <taxon>Marinimicrococcus</taxon>
    </lineage>
</organism>